<feature type="compositionally biased region" description="Pro residues" evidence="1">
    <location>
        <begin position="244"/>
        <end position="253"/>
    </location>
</feature>
<comment type="caution">
    <text evidence="2">The sequence shown here is derived from an EMBL/GenBank/DDBJ whole genome shotgun (WGS) entry which is preliminary data.</text>
</comment>
<name>A0A409XH48_PSICY</name>
<gene>
    <name evidence="2" type="ORF">CVT25_012026</name>
</gene>
<dbReference type="AlphaFoldDB" id="A0A409XH48"/>
<reference evidence="2 3" key="1">
    <citation type="journal article" date="2018" name="Evol. Lett.">
        <title>Horizontal gene cluster transfer increased hallucinogenic mushroom diversity.</title>
        <authorList>
            <person name="Reynolds H.T."/>
            <person name="Vijayakumar V."/>
            <person name="Gluck-Thaler E."/>
            <person name="Korotkin H.B."/>
            <person name="Matheny P.B."/>
            <person name="Slot J.C."/>
        </authorList>
    </citation>
    <scope>NUCLEOTIDE SEQUENCE [LARGE SCALE GENOMIC DNA]</scope>
    <source>
        <strain evidence="2 3">2631</strain>
    </source>
</reference>
<dbReference type="STRING" id="93625.A0A409XH48"/>
<accession>A0A409XH48</accession>
<evidence type="ECO:0000313" key="2">
    <source>
        <dbReference type="EMBL" id="PPQ90078.1"/>
    </source>
</evidence>
<organism evidence="2 3">
    <name type="scientific">Psilocybe cyanescens</name>
    <dbReference type="NCBI Taxonomy" id="93625"/>
    <lineage>
        <taxon>Eukaryota</taxon>
        <taxon>Fungi</taxon>
        <taxon>Dikarya</taxon>
        <taxon>Basidiomycota</taxon>
        <taxon>Agaricomycotina</taxon>
        <taxon>Agaricomycetes</taxon>
        <taxon>Agaricomycetidae</taxon>
        <taxon>Agaricales</taxon>
        <taxon>Agaricineae</taxon>
        <taxon>Strophariaceae</taxon>
        <taxon>Psilocybe</taxon>
    </lineage>
</organism>
<evidence type="ECO:0000256" key="1">
    <source>
        <dbReference type="SAM" id="MobiDB-lite"/>
    </source>
</evidence>
<feature type="compositionally biased region" description="Polar residues" evidence="1">
    <location>
        <begin position="60"/>
        <end position="86"/>
    </location>
</feature>
<proteinExistence type="predicted"/>
<keyword evidence="3" id="KW-1185">Reference proteome</keyword>
<dbReference type="EMBL" id="NHYD01001703">
    <property type="protein sequence ID" value="PPQ90078.1"/>
    <property type="molecule type" value="Genomic_DNA"/>
</dbReference>
<dbReference type="InParanoid" id="A0A409XH48"/>
<protein>
    <submittedName>
        <fullName evidence="2">Uncharacterized protein</fullName>
    </submittedName>
</protein>
<dbReference type="Proteomes" id="UP000283269">
    <property type="component" value="Unassembled WGS sequence"/>
</dbReference>
<feature type="compositionally biased region" description="Basic and acidic residues" evidence="1">
    <location>
        <begin position="287"/>
        <end position="302"/>
    </location>
</feature>
<dbReference type="OrthoDB" id="4230923at2759"/>
<feature type="region of interest" description="Disordered" evidence="1">
    <location>
        <begin position="50"/>
        <end position="89"/>
    </location>
</feature>
<feature type="region of interest" description="Disordered" evidence="1">
    <location>
        <begin position="236"/>
        <end position="308"/>
    </location>
</feature>
<evidence type="ECO:0000313" key="3">
    <source>
        <dbReference type="Proteomes" id="UP000283269"/>
    </source>
</evidence>
<sequence>MAAQARDIAVEQVDYVAEELRNMAAHIITKITEQVEKQLATLMEATTATQKSLAQDEPQAAQQQKPTSSTSTCYSNAVQSQGNPTGHQIDPQLVAREGESGAGAQHKAQTYNLIAYYVPVDFETGNRKHIDKMLETNHLHADDLERVRWAKPITHRDKGQKQNYAHLILIMCNTEKANKVICDGLVIHKPWTWTTEYQPPTIHRKHVYEPTKDNSEQQDQHTEDVLVPMRQSLLDFCPSTKNAKPPPPPPTAPTAPKNPHQMPPHSAESMKVMTQEDIAILQARLASAKEKLEQQEREEHSNKSRQGT</sequence>